<name>A0A8J7CI28_9RHOB</name>
<keyword evidence="10" id="KW-1185">Reference proteome</keyword>
<feature type="transmembrane region" description="Helical" evidence="7">
    <location>
        <begin position="168"/>
        <end position="185"/>
    </location>
</feature>
<evidence type="ECO:0000256" key="3">
    <source>
        <dbReference type="ARBA" id="ARBA00022692"/>
    </source>
</evidence>
<evidence type="ECO:0000313" key="10">
    <source>
        <dbReference type="Proteomes" id="UP000609121"/>
    </source>
</evidence>
<feature type="transmembrane region" description="Helical" evidence="7">
    <location>
        <begin position="18"/>
        <end position="36"/>
    </location>
</feature>
<keyword evidence="3 7" id="KW-0812">Transmembrane</keyword>
<dbReference type="PANTHER" id="PTHR34697:SF2">
    <property type="entry name" value="PHOSPHATIDYLGLYCEROL LYSYLTRANSFERASE"/>
    <property type="match status" value="1"/>
</dbReference>
<dbReference type="PANTHER" id="PTHR34697">
    <property type="entry name" value="PHOSPHATIDYLGLYCEROL LYSYLTRANSFERASE"/>
    <property type="match status" value="1"/>
</dbReference>
<reference evidence="9" key="1">
    <citation type="submission" date="2020-09" db="EMBL/GenBank/DDBJ databases">
        <title>A novel bacterium of genus Mangrovicoccus, isolated from South China Sea.</title>
        <authorList>
            <person name="Huang H."/>
            <person name="Mo K."/>
            <person name="Hu Y."/>
        </authorList>
    </citation>
    <scope>NUCLEOTIDE SEQUENCE</scope>
    <source>
        <strain evidence="9">HB182678</strain>
    </source>
</reference>
<protein>
    <submittedName>
        <fullName evidence="9">DUF2156 domain-containing protein</fullName>
    </submittedName>
</protein>
<feature type="region of interest" description="Disordered" evidence="6">
    <location>
        <begin position="647"/>
        <end position="675"/>
    </location>
</feature>
<organism evidence="9 10">
    <name type="scientific">Mangrovicoccus algicola</name>
    <dbReference type="NCBI Taxonomy" id="2771008"/>
    <lineage>
        <taxon>Bacteria</taxon>
        <taxon>Pseudomonadati</taxon>
        <taxon>Pseudomonadota</taxon>
        <taxon>Alphaproteobacteria</taxon>
        <taxon>Rhodobacterales</taxon>
        <taxon>Paracoccaceae</taxon>
        <taxon>Mangrovicoccus</taxon>
    </lineage>
</organism>
<comment type="caution">
    <text evidence="9">The sequence shown here is derived from an EMBL/GenBank/DDBJ whole genome shotgun (WGS) entry which is preliminary data.</text>
</comment>
<sequence length="675" mass="71370">MPPITTGAGRGRIAVPRALLRALVPPVVTIALLLAFGDRLMAVDPAALRLALGAIPAAEWLQAAALSALGYWALGRFDAIAHRMIHSGVGQRLARRAGMASMAISQTLGAGILTGAAARWRLMPGLGPGRALILSTLMAAVFLGIWGWLTMAALMVHPELDPQLSRTLRALFWALTVTGAVFALWPRGIARRLRRRLRATGIGLRALAGLTLYAAIDLIAAAAIIHVLLDAAAMVPFHLLLPVFLLSLGAGLLSGTPAGLGAFELTMLTLLPATDPTLLIAAITGYRLVYFALPAMAAAVALAWPALIRPRSGAIDLEWRRGADLDGPGTGPGRALSRARMAEAHLARQPGLGLLWSDASGAGAVIGQAGHSLVMIRDPFPADAAAEVADAFARLARDRGLSPCHYKCGARLAVTARRRGHQVLLVAREAWLDPARYDIATRPRRQLRRKLRQAGRDGVDFTSAATPCALPLPQMARINAAWSQAHGGERGFSMGRFHPALLAHQRVFLAWKGTELQGFASFHVSAGEWTLDLMRPSPGAAEGTAHGLIHAALLEARAMGVPRLSLAAAPFQGDGTDPAGADPGSALLRLQRRLAGRSGGMGLARFKAMFDPAWEPLYITAPSRWKLLRSGAEIARAIAHPAPFLRDPGQSAPAGMQPPGRAAARIGRRNARETG</sequence>
<dbReference type="EMBL" id="JACVXA010000038">
    <property type="protein sequence ID" value="MBE3639075.1"/>
    <property type="molecule type" value="Genomic_DNA"/>
</dbReference>
<dbReference type="Proteomes" id="UP000609121">
    <property type="component" value="Unassembled WGS sequence"/>
</dbReference>
<dbReference type="InterPro" id="IPR016181">
    <property type="entry name" value="Acyl_CoA_acyltransferase"/>
</dbReference>
<comment type="subcellular location">
    <subcellularLocation>
        <location evidence="1">Cell membrane</location>
        <topology evidence="1">Multi-pass membrane protein</topology>
    </subcellularLocation>
</comment>
<feature type="transmembrane region" description="Helical" evidence="7">
    <location>
        <begin position="131"/>
        <end position="156"/>
    </location>
</feature>
<feature type="domain" description="Phosphatidylglycerol lysyltransferase C-terminal" evidence="8">
    <location>
        <begin position="340"/>
        <end position="619"/>
    </location>
</feature>
<accession>A0A8J7CI28</accession>
<feature type="transmembrane region" description="Helical" evidence="7">
    <location>
        <begin position="48"/>
        <end position="74"/>
    </location>
</feature>
<evidence type="ECO:0000313" key="9">
    <source>
        <dbReference type="EMBL" id="MBE3639075.1"/>
    </source>
</evidence>
<dbReference type="GO" id="GO:0055091">
    <property type="term" value="P:phospholipid homeostasis"/>
    <property type="evidence" value="ECO:0007669"/>
    <property type="project" value="TreeGrafter"/>
</dbReference>
<proteinExistence type="predicted"/>
<dbReference type="InterPro" id="IPR051211">
    <property type="entry name" value="PG_lysyltransferase"/>
</dbReference>
<dbReference type="Pfam" id="PF09924">
    <property type="entry name" value="LPG_synthase_C"/>
    <property type="match status" value="1"/>
</dbReference>
<evidence type="ECO:0000256" key="4">
    <source>
        <dbReference type="ARBA" id="ARBA00022989"/>
    </source>
</evidence>
<dbReference type="InterPro" id="IPR024320">
    <property type="entry name" value="LPG_synthase_C"/>
</dbReference>
<evidence type="ECO:0000256" key="7">
    <source>
        <dbReference type="SAM" id="Phobius"/>
    </source>
</evidence>
<dbReference type="GO" id="GO:0005886">
    <property type="term" value="C:plasma membrane"/>
    <property type="evidence" value="ECO:0007669"/>
    <property type="project" value="UniProtKB-SubCell"/>
</dbReference>
<feature type="transmembrane region" description="Helical" evidence="7">
    <location>
        <begin position="206"/>
        <end position="229"/>
    </location>
</feature>
<dbReference type="SUPFAM" id="SSF55729">
    <property type="entry name" value="Acyl-CoA N-acyltransferases (Nat)"/>
    <property type="match status" value="1"/>
</dbReference>
<evidence type="ECO:0000256" key="6">
    <source>
        <dbReference type="SAM" id="MobiDB-lite"/>
    </source>
</evidence>
<dbReference type="AlphaFoldDB" id="A0A8J7CI28"/>
<keyword evidence="4 7" id="KW-1133">Transmembrane helix</keyword>
<dbReference type="RefSeq" id="WP_193183365.1">
    <property type="nucleotide sequence ID" value="NZ_JACVXA010000038.1"/>
</dbReference>
<keyword evidence="2" id="KW-1003">Cell membrane</keyword>
<gene>
    <name evidence="9" type="ORF">ICN82_12765</name>
</gene>
<feature type="transmembrane region" description="Helical" evidence="7">
    <location>
        <begin position="289"/>
        <end position="308"/>
    </location>
</feature>
<evidence type="ECO:0000256" key="2">
    <source>
        <dbReference type="ARBA" id="ARBA00022475"/>
    </source>
</evidence>
<keyword evidence="5 7" id="KW-0472">Membrane</keyword>
<dbReference type="GO" id="GO:0016755">
    <property type="term" value="F:aminoacyltransferase activity"/>
    <property type="evidence" value="ECO:0007669"/>
    <property type="project" value="TreeGrafter"/>
</dbReference>
<evidence type="ECO:0000256" key="5">
    <source>
        <dbReference type="ARBA" id="ARBA00023136"/>
    </source>
</evidence>
<evidence type="ECO:0000259" key="8">
    <source>
        <dbReference type="Pfam" id="PF09924"/>
    </source>
</evidence>
<evidence type="ECO:0000256" key="1">
    <source>
        <dbReference type="ARBA" id="ARBA00004651"/>
    </source>
</evidence>